<keyword evidence="8" id="KW-0547">Nucleotide-binding</keyword>
<dbReference type="Pfam" id="PF06580">
    <property type="entry name" value="His_kinase"/>
    <property type="match status" value="1"/>
</dbReference>
<evidence type="ECO:0000256" key="1">
    <source>
        <dbReference type="ARBA" id="ARBA00000085"/>
    </source>
</evidence>
<evidence type="ECO:0000256" key="13">
    <source>
        <dbReference type="ARBA" id="ARBA00023136"/>
    </source>
</evidence>
<keyword evidence="11 14" id="KW-1133">Transmembrane helix</keyword>
<dbReference type="SMART" id="SM00304">
    <property type="entry name" value="HAMP"/>
    <property type="match status" value="1"/>
</dbReference>
<evidence type="ECO:0000313" key="17">
    <source>
        <dbReference type="EMBL" id="MEQ2562293.1"/>
    </source>
</evidence>
<dbReference type="InterPro" id="IPR003594">
    <property type="entry name" value="HATPase_dom"/>
</dbReference>
<keyword evidence="12" id="KW-0902">Two-component regulatory system</keyword>
<keyword evidence="7 14" id="KW-0812">Transmembrane</keyword>
<evidence type="ECO:0000256" key="11">
    <source>
        <dbReference type="ARBA" id="ARBA00022989"/>
    </source>
</evidence>
<evidence type="ECO:0000256" key="9">
    <source>
        <dbReference type="ARBA" id="ARBA00022777"/>
    </source>
</evidence>
<dbReference type="Pfam" id="PF00672">
    <property type="entry name" value="HAMP"/>
    <property type="match status" value="1"/>
</dbReference>
<proteinExistence type="predicted"/>
<dbReference type="InterPro" id="IPR050640">
    <property type="entry name" value="Bact_2-comp_sensor_kinase"/>
</dbReference>
<name>A0ABV1HJ07_9FIRM</name>
<dbReference type="Gene3D" id="3.30.565.10">
    <property type="entry name" value="Histidine kinase-like ATPase, C-terminal domain"/>
    <property type="match status" value="1"/>
</dbReference>
<accession>A0ABV1HJ07</accession>
<evidence type="ECO:0000256" key="12">
    <source>
        <dbReference type="ARBA" id="ARBA00023012"/>
    </source>
</evidence>
<dbReference type="PROSITE" id="PS50885">
    <property type="entry name" value="HAMP"/>
    <property type="match status" value="1"/>
</dbReference>
<evidence type="ECO:0000256" key="6">
    <source>
        <dbReference type="ARBA" id="ARBA00022679"/>
    </source>
</evidence>
<keyword evidence="9 17" id="KW-0418">Kinase</keyword>
<dbReference type="SUPFAM" id="SSF158472">
    <property type="entry name" value="HAMP domain-like"/>
    <property type="match status" value="1"/>
</dbReference>
<dbReference type="SUPFAM" id="SSF55874">
    <property type="entry name" value="ATPase domain of HSP90 chaperone/DNA topoisomerase II/histidine kinase"/>
    <property type="match status" value="1"/>
</dbReference>
<dbReference type="PANTHER" id="PTHR34220">
    <property type="entry name" value="SENSOR HISTIDINE KINASE YPDA"/>
    <property type="match status" value="1"/>
</dbReference>
<keyword evidence="5" id="KW-0597">Phosphoprotein</keyword>
<feature type="domain" description="HAMP" evidence="16">
    <location>
        <begin position="294"/>
        <end position="348"/>
    </location>
</feature>
<gene>
    <name evidence="17" type="ORF">WMO41_03770</name>
</gene>
<keyword evidence="6 17" id="KW-0808">Transferase</keyword>
<evidence type="ECO:0000256" key="4">
    <source>
        <dbReference type="ARBA" id="ARBA00022475"/>
    </source>
</evidence>
<evidence type="ECO:0000256" key="7">
    <source>
        <dbReference type="ARBA" id="ARBA00022692"/>
    </source>
</evidence>
<evidence type="ECO:0000256" key="14">
    <source>
        <dbReference type="SAM" id="Phobius"/>
    </source>
</evidence>
<dbReference type="EC" id="2.7.13.3" evidence="3"/>
<dbReference type="InterPro" id="IPR036890">
    <property type="entry name" value="HATPase_C_sf"/>
</dbReference>
<dbReference type="PANTHER" id="PTHR34220:SF11">
    <property type="entry name" value="SENSOR PROTEIN KINASE HPTS"/>
    <property type="match status" value="1"/>
</dbReference>
<dbReference type="InterPro" id="IPR005467">
    <property type="entry name" value="His_kinase_dom"/>
</dbReference>
<feature type="domain" description="Histidine kinase" evidence="15">
    <location>
        <begin position="458"/>
        <end position="560"/>
    </location>
</feature>
<keyword evidence="13 14" id="KW-0472">Membrane</keyword>
<dbReference type="CDD" id="cd06225">
    <property type="entry name" value="HAMP"/>
    <property type="match status" value="1"/>
</dbReference>
<evidence type="ECO:0000259" key="15">
    <source>
        <dbReference type="PROSITE" id="PS50109"/>
    </source>
</evidence>
<dbReference type="SMART" id="SM00387">
    <property type="entry name" value="HATPase_c"/>
    <property type="match status" value="1"/>
</dbReference>
<reference evidence="17 18" key="1">
    <citation type="submission" date="2024-03" db="EMBL/GenBank/DDBJ databases">
        <title>Human intestinal bacterial collection.</title>
        <authorList>
            <person name="Pauvert C."/>
            <person name="Hitch T.C.A."/>
            <person name="Clavel T."/>
        </authorList>
    </citation>
    <scope>NUCLEOTIDE SEQUENCE [LARGE SCALE GENOMIC DNA]</scope>
    <source>
        <strain evidence="17 18">CLA-AP-H27</strain>
    </source>
</reference>
<dbReference type="PROSITE" id="PS50109">
    <property type="entry name" value="HIS_KIN"/>
    <property type="match status" value="1"/>
</dbReference>
<dbReference type="Gene3D" id="6.10.340.10">
    <property type="match status" value="1"/>
</dbReference>
<dbReference type="InterPro" id="IPR010559">
    <property type="entry name" value="Sig_transdc_His_kin_internal"/>
</dbReference>
<protein>
    <recommendedName>
        <fullName evidence="3">histidine kinase</fullName>
        <ecNumber evidence="3">2.7.13.3</ecNumber>
    </recommendedName>
</protein>
<dbReference type="Pfam" id="PF02518">
    <property type="entry name" value="HATPase_c"/>
    <property type="match status" value="1"/>
</dbReference>
<keyword evidence="4" id="KW-1003">Cell membrane</keyword>
<evidence type="ECO:0000256" key="2">
    <source>
        <dbReference type="ARBA" id="ARBA00004651"/>
    </source>
</evidence>
<comment type="catalytic activity">
    <reaction evidence="1">
        <text>ATP + protein L-histidine = ADP + protein N-phospho-L-histidine.</text>
        <dbReference type="EC" id="2.7.13.3"/>
    </reaction>
</comment>
<evidence type="ECO:0000256" key="5">
    <source>
        <dbReference type="ARBA" id="ARBA00022553"/>
    </source>
</evidence>
<evidence type="ECO:0000256" key="3">
    <source>
        <dbReference type="ARBA" id="ARBA00012438"/>
    </source>
</evidence>
<evidence type="ECO:0000256" key="8">
    <source>
        <dbReference type="ARBA" id="ARBA00022741"/>
    </source>
</evidence>
<comment type="subcellular location">
    <subcellularLocation>
        <location evidence="2">Cell membrane</location>
        <topology evidence="2">Multi-pass membrane protein</topology>
    </subcellularLocation>
</comment>
<sequence length="572" mass="65267">MKKSRSLRSMIFFLAVVLIIPILCFSLYLQAQTWRTMKNNLQRELEGELNTANHTLQMVMDKYDMVLYDFCTNDEIIELVEEINESEKPSDAVKYQIRRSLAHICNRNAGVEGITLITESGTICFYDKEAASFVSTKWANRIPAVDMQDQMAVYRGSSYVLETENRPVHMLQLARRLADYRNMNRQIGTVILSVDQSVLWEDIQVSDKSTVYVCEADQIIAAADPAEIGTSISLKPQRGYRVLETRNDKTGWDVYHFYSKVRYDQLVKANIGIGLGSLVALTLLSMMLITLMTRPVLDLVGRLVYAMSEIENGDFDVQIPGVEHPTNEVERIAAGFNEMSGQLKQLVETVKQSTVDQKNAELQAMEAQIDPHFLYNTLDTINWKALEHDEFEISNMVGALADILRYSIRNPGDMVSIGQELSWLDRYIMLQKEKLDQPLSVVTDVPEKLMGYRIHKLLLQPFVENAINHGFRRMSRPCRIEISMKLAGEQFYIRIRDNGCGIPPDLVEELNNKNSSDGHHVGVANVRKRLELYYSDDHEMYFESREGQGTSVHLFIRAVRGGGQNEDNHSGR</sequence>
<evidence type="ECO:0000256" key="10">
    <source>
        <dbReference type="ARBA" id="ARBA00022840"/>
    </source>
</evidence>
<organism evidence="17 18">
    <name type="scientific">Ventrimonas faecis</name>
    <dbReference type="NCBI Taxonomy" id="3133170"/>
    <lineage>
        <taxon>Bacteria</taxon>
        <taxon>Bacillati</taxon>
        <taxon>Bacillota</taxon>
        <taxon>Clostridia</taxon>
        <taxon>Lachnospirales</taxon>
        <taxon>Lachnospiraceae</taxon>
        <taxon>Ventrimonas</taxon>
    </lineage>
</organism>
<comment type="caution">
    <text evidence="17">The sequence shown here is derived from an EMBL/GenBank/DDBJ whole genome shotgun (WGS) entry which is preliminary data.</text>
</comment>
<feature type="transmembrane region" description="Helical" evidence="14">
    <location>
        <begin position="271"/>
        <end position="292"/>
    </location>
</feature>
<evidence type="ECO:0000259" key="16">
    <source>
        <dbReference type="PROSITE" id="PS50885"/>
    </source>
</evidence>
<dbReference type="RefSeq" id="WP_349228622.1">
    <property type="nucleotide sequence ID" value="NZ_JBBMFJ010000005.1"/>
</dbReference>
<evidence type="ECO:0000313" key="18">
    <source>
        <dbReference type="Proteomes" id="UP001437460"/>
    </source>
</evidence>
<dbReference type="InterPro" id="IPR003660">
    <property type="entry name" value="HAMP_dom"/>
</dbReference>
<keyword evidence="10" id="KW-0067">ATP-binding</keyword>
<keyword evidence="18" id="KW-1185">Reference proteome</keyword>
<dbReference type="EMBL" id="JBBMFJ010000005">
    <property type="protein sequence ID" value="MEQ2562293.1"/>
    <property type="molecule type" value="Genomic_DNA"/>
</dbReference>
<dbReference type="GO" id="GO:0004673">
    <property type="term" value="F:protein histidine kinase activity"/>
    <property type="evidence" value="ECO:0007669"/>
    <property type="project" value="UniProtKB-EC"/>
</dbReference>
<dbReference type="Proteomes" id="UP001437460">
    <property type="component" value="Unassembled WGS sequence"/>
</dbReference>